<keyword evidence="7 11" id="KW-0472">Membrane</keyword>
<evidence type="ECO:0000256" key="11">
    <source>
        <dbReference type="SAM" id="Phobius"/>
    </source>
</evidence>
<evidence type="ECO:0000313" key="13">
    <source>
        <dbReference type="EMBL" id="HIS31774.1"/>
    </source>
</evidence>
<keyword evidence="4 9" id="KW-0812">Transmembrane</keyword>
<dbReference type="PANTHER" id="PTHR12428">
    <property type="entry name" value="OXA1"/>
    <property type="match status" value="1"/>
</dbReference>
<comment type="similarity">
    <text evidence="9">Belongs to the OXA1/ALB3/YidC family.</text>
</comment>
<organism evidence="13 14">
    <name type="scientific">Candidatus Limivivens intestinipullorum</name>
    <dbReference type="NCBI Taxonomy" id="2840858"/>
    <lineage>
        <taxon>Bacteria</taxon>
        <taxon>Bacillati</taxon>
        <taxon>Bacillota</taxon>
        <taxon>Clostridia</taxon>
        <taxon>Lachnospirales</taxon>
        <taxon>Lachnospiraceae</taxon>
        <taxon>Lachnospiraceae incertae sedis</taxon>
        <taxon>Candidatus Limivivens</taxon>
    </lineage>
</organism>
<evidence type="ECO:0000256" key="7">
    <source>
        <dbReference type="ARBA" id="ARBA00023136"/>
    </source>
</evidence>
<dbReference type="NCBIfam" id="TIGR03592">
    <property type="entry name" value="yidC_oxa1_cterm"/>
    <property type="match status" value="1"/>
</dbReference>
<protein>
    <submittedName>
        <fullName evidence="13">Membrane protein insertase YidC</fullName>
    </submittedName>
</protein>
<dbReference type="GO" id="GO:0005886">
    <property type="term" value="C:plasma membrane"/>
    <property type="evidence" value="ECO:0007669"/>
    <property type="project" value="UniProtKB-SubCell"/>
</dbReference>
<sequence length="425" mass="47420">MLLTKSNTFIIGPIATVLGVIMNAIFDFCNGVFGIQNIGLCIILFTVLIYVLMIPMTVKQQKFSKLSAQMNPEIQKIQKKYKGKQDQASMMKLNEETKAVYAKYGVSPMGSCLYMLVQLPILFSLYQVIWNVPAYVSSVKDAMMGLVNQLLSLNGAQEILTEFATSANVNFESRGFNANSIVDVLYKLTPSNWDSLKDQIPSLADSITSTQSTLDEMNYFLGLNISDSPLNIILSAFESGAWLLLIGALAIPILSALTQWLNTKLIPQTSTGNDEENSMARSMKMMNNVMPIMSMVFCFTLPAGLGIYWIASSVIRSIVQIITNKQMDKIDVDALIEKNLEKANKKREKMGLPPQKAPTLAEKARMAAEESQRQVAQMKKETSQEDRKKKIQESTDYYKNTTKAKPGSIAAKARMVQQYNEKNKK</sequence>
<evidence type="ECO:0000256" key="5">
    <source>
        <dbReference type="ARBA" id="ARBA00022927"/>
    </source>
</evidence>
<dbReference type="CDD" id="cd20070">
    <property type="entry name" value="5TM_YidC_Alb3"/>
    <property type="match status" value="1"/>
</dbReference>
<reference evidence="13" key="1">
    <citation type="submission" date="2020-10" db="EMBL/GenBank/DDBJ databases">
        <authorList>
            <person name="Gilroy R."/>
        </authorList>
    </citation>
    <scope>NUCLEOTIDE SEQUENCE</scope>
    <source>
        <strain evidence="13">CHK190-19873</strain>
    </source>
</reference>
<feature type="transmembrane region" description="Helical" evidence="11">
    <location>
        <begin position="289"/>
        <end position="311"/>
    </location>
</feature>
<accession>A0A9D1JKW3</accession>
<keyword evidence="2" id="KW-0813">Transport</keyword>
<dbReference type="PANTHER" id="PTHR12428:SF65">
    <property type="entry name" value="CYTOCHROME C OXIDASE ASSEMBLY PROTEIN COX18, MITOCHONDRIAL"/>
    <property type="match status" value="1"/>
</dbReference>
<evidence type="ECO:0000256" key="10">
    <source>
        <dbReference type="SAM" id="MobiDB-lite"/>
    </source>
</evidence>
<evidence type="ECO:0000256" key="1">
    <source>
        <dbReference type="ARBA" id="ARBA00004651"/>
    </source>
</evidence>
<evidence type="ECO:0000256" key="9">
    <source>
        <dbReference type="RuleBase" id="RU003945"/>
    </source>
</evidence>
<evidence type="ECO:0000256" key="8">
    <source>
        <dbReference type="ARBA" id="ARBA00023186"/>
    </source>
</evidence>
<dbReference type="GO" id="GO:0015031">
    <property type="term" value="P:protein transport"/>
    <property type="evidence" value="ECO:0007669"/>
    <property type="project" value="UniProtKB-KW"/>
</dbReference>
<keyword evidence="8" id="KW-0143">Chaperone</keyword>
<dbReference type="InterPro" id="IPR028055">
    <property type="entry name" value="YidC/Oxa/ALB_C"/>
</dbReference>
<dbReference type="Proteomes" id="UP000823935">
    <property type="component" value="Unassembled WGS sequence"/>
</dbReference>
<feature type="region of interest" description="Disordered" evidence="10">
    <location>
        <begin position="345"/>
        <end position="410"/>
    </location>
</feature>
<comment type="caution">
    <text evidence="13">The sequence shown here is derived from an EMBL/GenBank/DDBJ whole genome shotgun (WGS) entry which is preliminary data.</text>
</comment>
<evidence type="ECO:0000256" key="4">
    <source>
        <dbReference type="ARBA" id="ARBA00022692"/>
    </source>
</evidence>
<feature type="compositionally biased region" description="Basic and acidic residues" evidence="10">
    <location>
        <begin position="362"/>
        <end position="393"/>
    </location>
</feature>
<keyword evidence="3" id="KW-1003">Cell membrane</keyword>
<dbReference type="InterPro" id="IPR047196">
    <property type="entry name" value="YidC_ALB_C"/>
</dbReference>
<reference evidence="13" key="2">
    <citation type="journal article" date="2021" name="PeerJ">
        <title>Extensive microbial diversity within the chicken gut microbiome revealed by metagenomics and culture.</title>
        <authorList>
            <person name="Gilroy R."/>
            <person name="Ravi A."/>
            <person name="Getino M."/>
            <person name="Pursley I."/>
            <person name="Horton D.L."/>
            <person name="Alikhan N.F."/>
            <person name="Baker D."/>
            <person name="Gharbi K."/>
            <person name="Hall N."/>
            <person name="Watson M."/>
            <person name="Adriaenssens E.M."/>
            <person name="Foster-Nyarko E."/>
            <person name="Jarju S."/>
            <person name="Secka A."/>
            <person name="Antonio M."/>
            <person name="Oren A."/>
            <person name="Chaudhuri R.R."/>
            <person name="La Ragione R."/>
            <person name="Hildebrand F."/>
            <person name="Pallen M.J."/>
        </authorList>
    </citation>
    <scope>NUCLEOTIDE SEQUENCE</scope>
    <source>
        <strain evidence="13">CHK190-19873</strain>
    </source>
</reference>
<comment type="subcellular location">
    <subcellularLocation>
        <location evidence="1">Cell membrane</location>
        <topology evidence="1">Multi-pass membrane protein</topology>
    </subcellularLocation>
    <subcellularLocation>
        <location evidence="9">Membrane</location>
        <topology evidence="9">Multi-pass membrane protein</topology>
    </subcellularLocation>
</comment>
<evidence type="ECO:0000313" key="14">
    <source>
        <dbReference type="Proteomes" id="UP000823935"/>
    </source>
</evidence>
<keyword evidence="5" id="KW-0653">Protein transport</keyword>
<feature type="transmembrane region" description="Helical" evidence="11">
    <location>
        <begin position="32"/>
        <end position="53"/>
    </location>
</feature>
<dbReference type="Pfam" id="PF02096">
    <property type="entry name" value="60KD_IMP"/>
    <property type="match status" value="1"/>
</dbReference>
<evidence type="ECO:0000256" key="3">
    <source>
        <dbReference type="ARBA" id="ARBA00022475"/>
    </source>
</evidence>
<name>A0A9D1JKW3_9FIRM</name>
<evidence type="ECO:0000256" key="2">
    <source>
        <dbReference type="ARBA" id="ARBA00022448"/>
    </source>
</evidence>
<dbReference type="EMBL" id="DVIQ01000056">
    <property type="protein sequence ID" value="HIS31774.1"/>
    <property type="molecule type" value="Genomic_DNA"/>
</dbReference>
<feature type="transmembrane region" description="Helical" evidence="11">
    <location>
        <begin position="7"/>
        <end position="26"/>
    </location>
</feature>
<dbReference type="GO" id="GO:0032977">
    <property type="term" value="F:membrane insertase activity"/>
    <property type="evidence" value="ECO:0007669"/>
    <property type="project" value="InterPro"/>
</dbReference>
<keyword evidence="6 11" id="KW-1133">Transmembrane helix</keyword>
<dbReference type="InterPro" id="IPR001708">
    <property type="entry name" value="YidC/ALB3/OXA1/COX18"/>
</dbReference>
<proteinExistence type="inferred from homology"/>
<dbReference type="GO" id="GO:0051205">
    <property type="term" value="P:protein insertion into membrane"/>
    <property type="evidence" value="ECO:0007669"/>
    <property type="project" value="TreeGrafter"/>
</dbReference>
<feature type="domain" description="Membrane insertase YidC/Oxa/ALB C-terminal" evidence="12">
    <location>
        <begin position="39"/>
        <end position="325"/>
    </location>
</feature>
<dbReference type="AlphaFoldDB" id="A0A9D1JKW3"/>
<evidence type="ECO:0000259" key="12">
    <source>
        <dbReference type="Pfam" id="PF02096"/>
    </source>
</evidence>
<feature type="transmembrane region" description="Helical" evidence="11">
    <location>
        <begin position="240"/>
        <end position="261"/>
    </location>
</feature>
<gene>
    <name evidence="13" type="primary">yidC</name>
    <name evidence="13" type="ORF">IAB44_09565</name>
</gene>
<feature type="compositionally biased region" description="Polar residues" evidence="10">
    <location>
        <begin position="394"/>
        <end position="403"/>
    </location>
</feature>
<evidence type="ECO:0000256" key="6">
    <source>
        <dbReference type="ARBA" id="ARBA00022989"/>
    </source>
</evidence>